<reference evidence="3" key="2">
    <citation type="submission" date="2020-09" db="EMBL/GenBank/DDBJ databases">
        <authorList>
            <person name="Sun Q."/>
            <person name="Ohkuma M."/>
        </authorList>
    </citation>
    <scope>NUCLEOTIDE SEQUENCE</scope>
    <source>
        <strain evidence="3">JCM 3090</strain>
    </source>
</reference>
<dbReference type="AlphaFoldDB" id="A0A8J3AYU6"/>
<dbReference type="InterPro" id="IPR056702">
    <property type="entry name" value="DUF7800"/>
</dbReference>
<dbReference type="InterPro" id="IPR029052">
    <property type="entry name" value="Metallo-depent_PP-like"/>
</dbReference>
<dbReference type="SUPFAM" id="SSF56300">
    <property type="entry name" value="Metallo-dependent phosphatases"/>
    <property type="match status" value="1"/>
</dbReference>
<name>A0A8J3AYU6_9ACTN</name>
<protein>
    <submittedName>
        <fullName evidence="3">Alkaline phosphatase</fullName>
    </submittedName>
</protein>
<proteinExistence type="predicted"/>
<gene>
    <name evidence="3" type="ORF">GCM10010123_03280</name>
</gene>
<comment type="caution">
    <text evidence="3">The sequence shown here is derived from an EMBL/GenBank/DDBJ whole genome shotgun (WGS) entry which is preliminary data.</text>
</comment>
<evidence type="ECO:0000313" key="4">
    <source>
        <dbReference type="Proteomes" id="UP000649739"/>
    </source>
</evidence>
<evidence type="ECO:0000259" key="1">
    <source>
        <dbReference type="Pfam" id="PF09423"/>
    </source>
</evidence>
<organism evidence="3 4">
    <name type="scientific">Pilimelia anulata</name>
    <dbReference type="NCBI Taxonomy" id="53371"/>
    <lineage>
        <taxon>Bacteria</taxon>
        <taxon>Bacillati</taxon>
        <taxon>Actinomycetota</taxon>
        <taxon>Actinomycetes</taxon>
        <taxon>Micromonosporales</taxon>
        <taxon>Micromonosporaceae</taxon>
        <taxon>Pilimelia</taxon>
    </lineage>
</organism>
<dbReference type="CDD" id="cd07389">
    <property type="entry name" value="MPP_PhoD"/>
    <property type="match status" value="1"/>
</dbReference>
<dbReference type="Proteomes" id="UP000649739">
    <property type="component" value="Unassembled WGS sequence"/>
</dbReference>
<feature type="domain" description="PhoD-like phosphatase metallophosphatase" evidence="1">
    <location>
        <begin position="130"/>
        <end position="433"/>
    </location>
</feature>
<keyword evidence="4" id="KW-1185">Reference proteome</keyword>
<dbReference type="Pfam" id="PF25077">
    <property type="entry name" value="DUF7800"/>
    <property type="match status" value="1"/>
</dbReference>
<dbReference type="Gene3D" id="3.60.21.70">
    <property type="entry name" value="PhoD-like phosphatase"/>
    <property type="match status" value="1"/>
</dbReference>
<dbReference type="InterPro" id="IPR018946">
    <property type="entry name" value="PhoD-like_MPP"/>
</dbReference>
<dbReference type="PANTHER" id="PTHR37031">
    <property type="entry name" value="METALLOPHOSPHATASE BINDING DOMAIN PROTEIN"/>
    <property type="match status" value="1"/>
</dbReference>
<dbReference type="EMBL" id="BMQB01000001">
    <property type="protein sequence ID" value="GGJ76616.1"/>
    <property type="molecule type" value="Genomic_DNA"/>
</dbReference>
<dbReference type="Pfam" id="PF09423">
    <property type="entry name" value="PhoD"/>
    <property type="match status" value="1"/>
</dbReference>
<dbReference type="PANTHER" id="PTHR37031:SF2">
    <property type="entry name" value="PHOD-LIKE PHOSPHATASE METALLOPHOSPHATASE DOMAIN-CONTAINING PROTEIN"/>
    <property type="match status" value="1"/>
</dbReference>
<dbReference type="InterPro" id="IPR038607">
    <property type="entry name" value="PhoD-like_sf"/>
</dbReference>
<evidence type="ECO:0000313" key="3">
    <source>
        <dbReference type="EMBL" id="GGJ76616.1"/>
    </source>
</evidence>
<reference evidence="3" key="1">
    <citation type="journal article" date="2014" name="Int. J. Syst. Evol. Microbiol.">
        <title>Complete genome sequence of Corynebacterium casei LMG S-19264T (=DSM 44701T), isolated from a smear-ripened cheese.</title>
        <authorList>
            <consortium name="US DOE Joint Genome Institute (JGI-PGF)"/>
            <person name="Walter F."/>
            <person name="Albersmeier A."/>
            <person name="Kalinowski J."/>
            <person name="Ruckert C."/>
        </authorList>
    </citation>
    <scope>NUCLEOTIDE SEQUENCE</scope>
    <source>
        <strain evidence="3">JCM 3090</strain>
    </source>
</reference>
<dbReference type="RefSeq" id="WP_189168192.1">
    <property type="nucleotide sequence ID" value="NZ_BMQB01000001.1"/>
</dbReference>
<feature type="domain" description="DUF7800" evidence="2">
    <location>
        <begin position="4"/>
        <end position="91"/>
    </location>
</feature>
<accession>A0A8J3AYU6</accession>
<evidence type="ECO:0000259" key="2">
    <source>
        <dbReference type="Pfam" id="PF25077"/>
    </source>
</evidence>
<sequence>MPESSLVIGPLLRRVVGDRATVWVEVSAPATVTVRAGAAAGTARTFTAYGHHYALVVVAGLPPAAATAYEVLVDDVRVWPPADRPQPPSVIRTERPGAGTRLVFGSCRESTHRHSSRGLPPDALDAYARRLAADRDGPWPDLLVLLGDQVYADETSDVVRGWLRARDRPGHAPADQVMTFEEYTALYRESWRDPEIAWLLSTVPSVMIFDDHEIVDDWNSSAFWRDRITAEPWWPERLASGLASYWIYQHLGNLAPDRLADDPVYALVRGGGDVTDALGRWAAAPEDYRWSYPVDLPDARLIMLDNRAGRVLEPGRRSMLAEADWHWLAERADRPPAHLVLGSSLPWLLPPAVHHLETISERLAESRRPWARAFGERLRLAVDLEHWGAFRASFDRLGALCAEIGARDDGPATITVLSGDVHHSYVARVVPGVRTPVYQLTCSPLHNDVPGFMRPFLRVGWWRTVAVAARAWARWLGLPRPSVRWRRMAGPYFDNAVATLELAGRTARVTVEGTTADGGLRPVASLPLHDPERT</sequence>